<accession>A0A9D1QXZ5</accession>
<dbReference type="EMBL" id="DXGI01000110">
    <property type="protein sequence ID" value="HIW78111.1"/>
    <property type="molecule type" value="Genomic_DNA"/>
</dbReference>
<reference evidence="2" key="2">
    <citation type="submission" date="2021-04" db="EMBL/GenBank/DDBJ databases">
        <authorList>
            <person name="Gilroy R."/>
        </authorList>
    </citation>
    <scope>NUCLEOTIDE SEQUENCE</scope>
    <source>
        <strain evidence="2">ChiSxjej5B17-1746</strain>
    </source>
</reference>
<protein>
    <submittedName>
        <fullName evidence="2">Uncharacterized protein</fullName>
    </submittedName>
</protein>
<evidence type="ECO:0000313" key="2">
    <source>
        <dbReference type="EMBL" id="HIW78111.1"/>
    </source>
</evidence>
<evidence type="ECO:0000256" key="1">
    <source>
        <dbReference type="SAM" id="Phobius"/>
    </source>
</evidence>
<dbReference type="AlphaFoldDB" id="A0A9D1QXZ5"/>
<keyword evidence="1" id="KW-0812">Transmembrane</keyword>
<keyword evidence="1" id="KW-0472">Membrane</keyword>
<sequence>MDLSSLAALLGPLADLLNSQTGTLALIVTALGGLCALVAAFLPAPDEKSGRAYRAIYMVVNWIGCNVGKAANADDVAARQRKLQ</sequence>
<evidence type="ECO:0000313" key="3">
    <source>
        <dbReference type="Proteomes" id="UP000824264"/>
    </source>
</evidence>
<proteinExistence type="predicted"/>
<comment type="caution">
    <text evidence="2">The sequence shown here is derived from an EMBL/GenBank/DDBJ whole genome shotgun (WGS) entry which is preliminary data.</text>
</comment>
<feature type="transmembrane region" description="Helical" evidence="1">
    <location>
        <begin position="24"/>
        <end position="44"/>
    </location>
</feature>
<gene>
    <name evidence="2" type="ORF">H9874_03070</name>
</gene>
<dbReference type="Proteomes" id="UP000824264">
    <property type="component" value="Unassembled WGS sequence"/>
</dbReference>
<organism evidence="2 3">
    <name type="scientific">Candidatus Bilophila faecipullorum</name>
    <dbReference type="NCBI Taxonomy" id="2838482"/>
    <lineage>
        <taxon>Bacteria</taxon>
        <taxon>Pseudomonadati</taxon>
        <taxon>Thermodesulfobacteriota</taxon>
        <taxon>Desulfovibrionia</taxon>
        <taxon>Desulfovibrionales</taxon>
        <taxon>Desulfovibrionaceae</taxon>
        <taxon>Bilophila</taxon>
    </lineage>
</organism>
<reference evidence="2" key="1">
    <citation type="journal article" date="2021" name="PeerJ">
        <title>Extensive microbial diversity within the chicken gut microbiome revealed by metagenomics and culture.</title>
        <authorList>
            <person name="Gilroy R."/>
            <person name="Ravi A."/>
            <person name="Getino M."/>
            <person name="Pursley I."/>
            <person name="Horton D.L."/>
            <person name="Alikhan N.F."/>
            <person name="Baker D."/>
            <person name="Gharbi K."/>
            <person name="Hall N."/>
            <person name="Watson M."/>
            <person name="Adriaenssens E.M."/>
            <person name="Foster-Nyarko E."/>
            <person name="Jarju S."/>
            <person name="Secka A."/>
            <person name="Antonio M."/>
            <person name="Oren A."/>
            <person name="Chaudhuri R.R."/>
            <person name="La Ragione R."/>
            <person name="Hildebrand F."/>
            <person name="Pallen M.J."/>
        </authorList>
    </citation>
    <scope>NUCLEOTIDE SEQUENCE</scope>
    <source>
        <strain evidence="2">ChiSxjej5B17-1746</strain>
    </source>
</reference>
<name>A0A9D1QXZ5_9BACT</name>
<keyword evidence="1" id="KW-1133">Transmembrane helix</keyword>